<keyword evidence="3" id="KW-1185">Reference proteome</keyword>
<dbReference type="AlphaFoldDB" id="K0EN71"/>
<dbReference type="InterPro" id="IPR036465">
    <property type="entry name" value="vWFA_dom_sf"/>
</dbReference>
<evidence type="ECO:0000256" key="1">
    <source>
        <dbReference type="SAM" id="MobiDB-lite"/>
    </source>
</evidence>
<organism evidence="2 3">
    <name type="scientific">Nocardia brasiliensis (strain ATCC 700358 / HUJEG-1)</name>
    <dbReference type="NCBI Taxonomy" id="1133849"/>
    <lineage>
        <taxon>Bacteria</taxon>
        <taxon>Bacillati</taxon>
        <taxon>Actinomycetota</taxon>
        <taxon>Actinomycetes</taxon>
        <taxon>Mycobacteriales</taxon>
        <taxon>Nocardiaceae</taxon>
        <taxon>Nocardia</taxon>
    </lineage>
</organism>
<dbReference type="HOGENOM" id="CLU_080398_0_0_11"/>
<dbReference type="Proteomes" id="UP000006304">
    <property type="component" value="Chromosome"/>
</dbReference>
<dbReference type="eggNOG" id="COG2304">
    <property type="taxonomic scope" value="Bacteria"/>
</dbReference>
<proteinExistence type="predicted"/>
<dbReference type="STRING" id="1133849.O3I_002355"/>
<evidence type="ECO:0000313" key="2">
    <source>
        <dbReference type="EMBL" id="AFT98433.1"/>
    </source>
</evidence>
<feature type="region of interest" description="Disordered" evidence="1">
    <location>
        <begin position="210"/>
        <end position="233"/>
    </location>
</feature>
<dbReference type="KEGG" id="nbr:O3I_002355"/>
<dbReference type="EMBL" id="CP003876">
    <property type="protein sequence ID" value="AFT98433.1"/>
    <property type="molecule type" value="Genomic_DNA"/>
</dbReference>
<protein>
    <submittedName>
        <fullName evidence="2">von Willebrand factor A</fullName>
    </submittedName>
</protein>
<dbReference type="CDD" id="cd00198">
    <property type="entry name" value="vWFA"/>
    <property type="match status" value="1"/>
</dbReference>
<gene>
    <name evidence="2" type="ORF">O3I_002355</name>
</gene>
<sequence>MDERIGVRWMGFDTPTAGVRMTNPDLTLIAVLLDRSGSMQSIKTDTEGGFAAFLEQQREVPKTIEVTLAQFDTEYECLYANKPLAEVPPLQLQPRGMTALYDAVGKLVTDIGTELSRRPEDQRPGTVIVVVLTDGHENSSREWSHAAVKSLIVQQREVYSWEFLFLGANMDAVEIGTGMGFDPGSSITYAAAPQGVSAVFRSASRYSARLQSAPGAPGRGFTDAERQEANPGS</sequence>
<reference evidence="2 3" key="1">
    <citation type="journal article" date="2012" name="J. Bacteriol.">
        <title>Complete genome sequence of Nocardia brasiliensis HUJEG-1.</title>
        <authorList>
            <person name="Vera-Cabrera L."/>
            <person name="Ortiz-Lopez R."/>
            <person name="Elizondo-Gonzalez R."/>
            <person name="Perez-Maya A.A."/>
            <person name="Ocampo-Candiani J."/>
        </authorList>
    </citation>
    <scope>NUCLEOTIDE SEQUENCE [LARGE SCALE GENOMIC DNA]</scope>
    <source>
        <strain evidence="3">ATCC 700358</strain>
    </source>
</reference>
<name>K0EN71_NOCB7</name>
<dbReference type="Gene3D" id="3.40.50.410">
    <property type="entry name" value="von Willebrand factor, type A domain"/>
    <property type="match status" value="1"/>
</dbReference>
<accession>K0EN71</accession>
<feature type="compositionally biased region" description="Basic and acidic residues" evidence="1">
    <location>
        <begin position="222"/>
        <end position="233"/>
    </location>
</feature>
<evidence type="ECO:0000313" key="3">
    <source>
        <dbReference type="Proteomes" id="UP000006304"/>
    </source>
</evidence>
<dbReference type="SUPFAM" id="SSF53300">
    <property type="entry name" value="vWA-like"/>
    <property type="match status" value="1"/>
</dbReference>